<accession>A0A0A0IFY5</accession>
<reference evidence="1 2" key="1">
    <citation type="submission" date="2014-01" db="EMBL/GenBank/DDBJ databases">
        <title>Plasmidome dynamics in the species complex Clostridium novyi sensu lato converts strains of independent lineages into distinctly different pathogens.</title>
        <authorList>
            <person name="Skarin H."/>
            <person name="Segerman B."/>
        </authorList>
    </citation>
    <scope>NUCLEOTIDE SEQUENCE [LARGE SCALE GENOMIC DNA]</scope>
    <source>
        <strain evidence="1 2">DC5</strain>
    </source>
</reference>
<dbReference type="Proteomes" id="UP000030014">
    <property type="component" value="Unassembled WGS sequence"/>
</dbReference>
<proteinExistence type="predicted"/>
<evidence type="ECO:0008006" key="3">
    <source>
        <dbReference type="Google" id="ProtNLM"/>
    </source>
</evidence>
<evidence type="ECO:0000313" key="2">
    <source>
        <dbReference type="Proteomes" id="UP000030014"/>
    </source>
</evidence>
<comment type="caution">
    <text evidence="1">The sequence shown here is derived from an EMBL/GenBank/DDBJ whole genome shotgun (WGS) entry which is preliminary data.</text>
</comment>
<dbReference type="EMBL" id="JDRY01000022">
    <property type="protein sequence ID" value="KGN00370.1"/>
    <property type="molecule type" value="Genomic_DNA"/>
</dbReference>
<organism evidence="1 2">
    <name type="scientific">Clostridium botulinum C/D str. DC5</name>
    <dbReference type="NCBI Taxonomy" id="1443128"/>
    <lineage>
        <taxon>Bacteria</taxon>
        <taxon>Bacillati</taxon>
        <taxon>Bacillota</taxon>
        <taxon>Clostridia</taxon>
        <taxon>Eubacteriales</taxon>
        <taxon>Clostridiaceae</taxon>
        <taxon>Clostridium</taxon>
    </lineage>
</organism>
<dbReference type="RefSeq" id="WP_039259254.1">
    <property type="nucleotide sequence ID" value="NZ_JDRY01000022.1"/>
</dbReference>
<gene>
    <name evidence="1" type="ORF">Z955_03805</name>
</gene>
<sequence length="123" mass="13898">MNKAFKQARKAIEKLYDCKCNISGGKEKVKNSITKETKLVTKTKYKDIKCKISKQSLSKNTQTDTVNQVVYELKLFISPELAIHQGNTVEVTDMFGNKTIYKAGEGFKYTSHQEVILSKEGKA</sequence>
<protein>
    <recommendedName>
        <fullName evidence="3">Phage protein</fullName>
    </recommendedName>
</protein>
<name>A0A0A0IFY5_CLOBO</name>
<evidence type="ECO:0000313" key="1">
    <source>
        <dbReference type="EMBL" id="KGN00370.1"/>
    </source>
</evidence>
<dbReference type="AlphaFoldDB" id="A0A0A0IFY5"/>